<name>A0ABT6R975_9BACT</name>
<dbReference type="RefSeq" id="WP_282333234.1">
    <property type="nucleotide sequence ID" value="NZ_JASBRG010000003.1"/>
</dbReference>
<comment type="caution">
    <text evidence="1">The sequence shown here is derived from an EMBL/GenBank/DDBJ whole genome shotgun (WGS) entry which is preliminary data.</text>
</comment>
<sequence>MSRSINEIQQSILTSVQADENLSELSSKSSTAIWRLWTYIVAVCAWSLEKLFDTFKADVLETISRMKPGSVRWYAEMAKAFQYGCQLPPDTDQYDNSHLTDDQVQASKIVKYSSVVEQAKNLRVKVAKETTDLEPLTSTELAAFREYMQRITYAGVRLQIESRQADTIKAKLIIYYDPLVLNDQGQRLDDSDSEPVQTAFKNYLKQLPFNGLFVTTYLIDALQKVEGIVIPQLVSCSAKYGDIETAIDVMYVPDAGYLRLENETDLELEFIPQSVIQ</sequence>
<dbReference type="Proteomes" id="UP001226434">
    <property type="component" value="Unassembled WGS sequence"/>
</dbReference>
<dbReference type="EMBL" id="JASBRG010000003">
    <property type="protein sequence ID" value="MDI3319119.1"/>
    <property type="molecule type" value="Genomic_DNA"/>
</dbReference>
<reference evidence="1 2" key="1">
    <citation type="submission" date="2023-05" db="EMBL/GenBank/DDBJ databases">
        <title>Genome sequence of Pinibacter sp. MAH-24.</title>
        <authorList>
            <person name="Huq M.A."/>
        </authorList>
    </citation>
    <scope>NUCLEOTIDE SEQUENCE [LARGE SCALE GENOMIC DNA]</scope>
    <source>
        <strain evidence="1 2">MAH-24</strain>
    </source>
</reference>
<evidence type="ECO:0008006" key="3">
    <source>
        <dbReference type="Google" id="ProtNLM"/>
    </source>
</evidence>
<gene>
    <name evidence="1" type="ORF">QJ048_05010</name>
</gene>
<keyword evidence="2" id="KW-1185">Reference proteome</keyword>
<evidence type="ECO:0000313" key="2">
    <source>
        <dbReference type="Proteomes" id="UP001226434"/>
    </source>
</evidence>
<evidence type="ECO:0000313" key="1">
    <source>
        <dbReference type="EMBL" id="MDI3319119.1"/>
    </source>
</evidence>
<organism evidence="1 2">
    <name type="scientific">Pinibacter soli</name>
    <dbReference type="NCBI Taxonomy" id="3044211"/>
    <lineage>
        <taxon>Bacteria</taxon>
        <taxon>Pseudomonadati</taxon>
        <taxon>Bacteroidota</taxon>
        <taxon>Chitinophagia</taxon>
        <taxon>Chitinophagales</taxon>
        <taxon>Chitinophagaceae</taxon>
        <taxon>Pinibacter</taxon>
    </lineage>
</organism>
<proteinExistence type="predicted"/>
<accession>A0ABT6R975</accession>
<protein>
    <recommendedName>
        <fullName evidence="3">Nucleotidyltransferase</fullName>
    </recommendedName>
</protein>